<evidence type="ECO:0000259" key="5">
    <source>
        <dbReference type="PROSITE" id="PS50089"/>
    </source>
</evidence>
<evidence type="ECO:0000256" key="2">
    <source>
        <dbReference type="ARBA" id="ARBA00022771"/>
    </source>
</evidence>
<evidence type="ECO:0000313" key="6">
    <source>
        <dbReference type="EMBL" id="KAK6996627.1"/>
    </source>
</evidence>
<comment type="caution">
    <text evidence="6">The sequence shown here is derived from an EMBL/GenBank/DDBJ whole genome shotgun (WGS) entry which is preliminary data.</text>
</comment>
<evidence type="ECO:0000313" key="7">
    <source>
        <dbReference type="Proteomes" id="UP001362999"/>
    </source>
</evidence>
<dbReference type="InterPro" id="IPR017907">
    <property type="entry name" value="Znf_RING_CS"/>
</dbReference>
<keyword evidence="1" id="KW-0479">Metal-binding</keyword>
<dbReference type="Gene3D" id="3.30.40.10">
    <property type="entry name" value="Zinc/RING finger domain, C3HC4 (zinc finger)"/>
    <property type="match status" value="1"/>
</dbReference>
<dbReference type="PROSITE" id="PS50089">
    <property type="entry name" value="ZF_RING_2"/>
    <property type="match status" value="1"/>
</dbReference>
<dbReference type="Pfam" id="PF13639">
    <property type="entry name" value="zf-RING_2"/>
    <property type="match status" value="1"/>
</dbReference>
<dbReference type="EMBL" id="JAWWNJ010000096">
    <property type="protein sequence ID" value="KAK6996627.1"/>
    <property type="molecule type" value="Genomic_DNA"/>
</dbReference>
<dbReference type="PROSITE" id="PS00518">
    <property type="entry name" value="ZF_RING_1"/>
    <property type="match status" value="1"/>
</dbReference>
<gene>
    <name evidence="6" type="ORF">R3P38DRAFT_3221696</name>
</gene>
<evidence type="ECO:0000256" key="4">
    <source>
        <dbReference type="PROSITE-ProRule" id="PRU00175"/>
    </source>
</evidence>
<feature type="domain" description="RING-type" evidence="5">
    <location>
        <begin position="115"/>
        <end position="139"/>
    </location>
</feature>
<proteinExistence type="predicted"/>
<keyword evidence="3" id="KW-0862">Zinc</keyword>
<keyword evidence="2 4" id="KW-0863">Zinc-finger</keyword>
<dbReference type="Proteomes" id="UP001362999">
    <property type="component" value="Unassembled WGS sequence"/>
</dbReference>
<name>A0AAW0A0Y9_9AGAR</name>
<accession>A0AAW0A0Y9</accession>
<evidence type="ECO:0000256" key="1">
    <source>
        <dbReference type="ARBA" id="ARBA00022723"/>
    </source>
</evidence>
<dbReference type="InterPro" id="IPR001841">
    <property type="entry name" value="Znf_RING"/>
</dbReference>
<protein>
    <recommendedName>
        <fullName evidence="5">RING-type domain-containing protein</fullName>
    </recommendedName>
</protein>
<dbReference type="AlphaFoldDB" id="A0AAW0A0Y9"/>
<dbReference type="InterPro" id="IPR013083">
    <property type="entry name" value="Znf_RING/FYVE/PHD"/>
</dbReference>
<dbReference type="SUPFAM" id="SSF57850">
    <property type="entry name" value="RING/U-box"/>
    <property type="match status" value="1"/>
</dbReference>
<organism evidence="6 7">
    <name type="scientific">Favolaschia claudopus</name>
    <dbReference type="NCBI Taxonomy" id="2862362"/>
    <lineage>
        <taxon>Eukaryota</taxon>
        <taxon>Fungi</taxon>
        <taxon>Dikarya</taxon>
        <taxon>Basidiomycota</taxon>
        <taxon>Agaricomycotina</taxon>
        <taxon>Agaricomycetes</taxon>
        <taxon>Agaricomycetidae</taxon>
        <taxon>Agaricales</taxon>
        <taxon>Marasmiineae</taxon>
        <taxon>Mycenaceae</taxon>
        <taxon>Favolaschia</taxon>
    </lineage>
</organism>
<dbReference type="GO" id="GO:0008270">
    <property type="term" value="F:zinc ion binding"/>
    <property type="evidence" value="ECO:0007669"/>
    <property type="project" value="UniProtKB-KW"/>
</dbReference>
<reference evidence="6 7" key="1">
    <citation type="journal article" date="2024" name="J Genomics">
        <title>Draft genome sequencing and assembly of Favolaschia claudopus CIRM-BRFM 2984 isolated from oak limbs.</title>
        <authorList>
            <person name="Navarro D."/>
            <person name="Drula E."/>
            <person name="Chaduli D."/>
            <person name="Cazenave R."/>
            <person name="Ahrendt S."/>
            <person name="Wang J."/>
            <person name="Lipzen A."/>
            <person name="Daum C."/>
            <person name="Barry K."/>
            <person name="Grigoriev I.V."/>
            <person name="Favel A."/>
            <person name="Rosso M.N."/>
            <person name="Martin F."/>
        </authorList>
    </citation>
    <scope>NUCLEOTIDE SEQUENCE [LARGE SCALE GENOMIC DNA]</scope>
    <source>
        <strain evidence="6 7">CIRM-BRFM 2984</strain>
    </source>
</reference>
<sequence>MTSRAALYQTRLTGYFRIIKKSQHADTLEPRYLPFEGQQWFPIDVDSGTKESPIDVDWWTYVRENPEHSFGIKHGVTITDFRMWNLLGNIEFTGRVRLSFISFAMQANESGSTMCMHVFCGACLAKWLRRGATTCPICRGAINDQPIRDEAFEQELSEAIAVGLVAPPSAGGVKVLENGKGQVD</sequence>
<keyword evidence="7" id="KW-1185">Reference proteome</keyword>
<evidence type="ECO:0000256" key="3">
    <source>
        <dbReference type="ARBA" id="ARBA00022833"/>
    </source>
</evidence>